<dbReference type="PaxDb" id="6945-B7Q0F3"/>
<accession>B7Q0F3</accession>
<dbReference type="AlphaFoldDB" id="B7Q0F3"/>
<dbReference type="EnsemblMetazoa" id="ISCW009602-RA">
    <property type="protein sequence ID" value="ISCW009602-PA"/>
    <property type="gene ID" value="ISCW009602"/>
</dbReference>
<dbReference type="EMBL" id="ABJB010365275">
    <property type="status" value="NOT_ANNOTATED_CDS"/>
    <property type="molecule type" value="Genomic_DNA"/>
</dbReference>
<feature type="region of interest" description="Disordered" evidence="1">
    <location>
        <begin position="59"/>
        <end position="79"/>
    </location>
</feature>
<evidence type="ECO:0000313" key="3">
    <source>
        <dbReference type="EnsemblMetazoa" id="ISCW009602-PA"/>
    </source>
</evidence>
<dbReference type="VEuPathDB" id="VectorBase:ISCW009602"/>
<dbReference type="OrthoDB" id="6500341at2759"/>
<dbReference type="HOGENOM" id="CLU_2322925_0_0_1"/>
<name>B7Q0F3_IXOSC</name>
<evidence type="ECO:0000256" key="1">
    <source>
        <dbReference type="SAM" id="MobiDB-lite"/>
    </source>
</evidence>
<dbReference type="EMBL" id="DS831926">
    <property type="protein sequence ID" value="EEC12325.1"/>
    <property type="molecule type" value="Genomic_DNA"/>
</dbReference>
<keyword evidence="4" id="KW-1185">Reference proteome</keyword>
<reference evidence="3" key="2">
    <citation type="submission" date="2020-05" db="UniProtKB">
        <authorList>
            <consortium name="EnsemblMetazoa"/>
        </authorList>
    </citation>
    <scope>IDENTIFICATION</scope>
    <source>
        <strain evidence="3">wikel</strain>
    </source>
</reference>
<dbReference type="VEuPathDB" id="VectorBase:ISCI009602"/>
<proteinExistence type="predicted"/>
<sequence length="99" mass="10118">MVTVIVALMLFTALFCLVLRLFSKARFGSSGRDRMADAGASPAVLTTVDGAVANSLGKASVPHATSRRPSRSSVDYGGVNSARRASYGMLAPPGDSAGA</sequence>
<protein>
    <submittedName>
        <fullName evidence="2 3">Uncharacterized protein</fullName>
    </submittedName>
</protein>
<organism>
    <name type="scientific">Ixodes scapularis</name>
    <name type="common">Black-legged tick</name>
    <name type="synonym">Deer tick</name>
    <dbReference type="NCBI Taxonomy" id="6945"/>
    <lineage>
        <taxon>Eukaryota</taxon>
        <taxon>Metazoa</taxon>
        <taxon>Ecdysozoa</taxon>
        <taxon>Arthropoda</taxon>
        <taxon>Chelicerata</taxon>
        <taxon>Arachnida</taxon>
        <taxon>Acari</taxon>
        <taxon>Parasitiformes</taxon>
        <taxon>Ixodida</taxon>
        <taxon>Ixodoidea</taxon>
        <taxon>Ixodidae</taxon>
        <taxon>Ixodinae</taxon>
        <taxon>Ixodes</taxon>
    </lineage>
</organism>
<dbReference type="Proteomes" id="UP000001555">
    <property type="component" value="Unassembled WGS sequence"/>
</dbReference>
<dbReference type="VEuPathDB" id="VectorBase:ISCP_029521"/>
<evidence type="ECO:0000313" key="2">
    <source>
        <dbReference type="EMBL" id="EEC12325.1"/>
    </source>
</evidence>
<dbReference type="InParanoid" id="B7Q0F3"/>
<gene>
    <name evidence="2" type="ORF">IscW_ISCW009602</name>
</gene>
<evidence type="ECO:0000313" key="4">
    <source>
        <dbReference type="Proteomes" id="UP000001555"/>
    </source>
</evidence>
<reference evidence="2 4" key="1">
    <citation type="submission" date="2008-03" db="EMBL/GenBank/DDBJ databases">
        <title>Annotation of Ixodes scapularis.</title>
        <authorList>
            <consortium name="Ixodes scapularis Genome Project Consortium"/>
            <person name="Caler E."/>
            <person name="Hannick L.I."/>
            <person name="Bidwell S."/>
            <person name="Joardar V."/>
            <person name="Thiagarajan M."/>
            <person name="Amedeo P."/>
            <person name="Galinsky K.J."/>
            <person name="Schobel S."/>
            <person name="Inman J."/>
            <person name="Hostetler J."/>
            <person name="Miller J."/>
            <person name="Hammond M."/>
            <person name="Megy K."/>
            <person name="Lawson D."/>
            <person name="Kodira C."/>
            <person name="Sutton G."/>
            <person name="Meyer J."/>
            <person name="Hill C.A."/>
            <person name="Birren B."/>
            <person name="Nene V."/>
            <person name="Collins F."/>
            <person name="Alarcon-Chaidez F."/>
            <person name="Wikel S."/>
            <person name="Strausberg R."/>
        </authorList>
    </citation>
    <scope>NUCLEOTIDE SEQUENCE [LARGE SCALE GENOMIC DNA]</scope>
    <source>
        <strain evidence="4">Wikel</strain>
        <strain evidence="2">Wikel colony</strain>
    </source>
</reference>